<keyword evidence="2" id="KW-0012">Acyltransferase</keyword>
<proteinExistence type="inferred from homology"/>
<dbReference type="RefSeq" id="WP_246165823.1">
    <property type="nucleotide sequence ID" value="NZ_WNLP01000003.1"/>
</dbReference>
<gene>
    <name evidence="5" type="ORF">GSD1FS_0982</name>
</gene>
<dbReference type="SUPFAM" id="SSF55729">
    <property type="entry name" value="Acyl-CoA N-acyltransferases (Nat)"/>
    <property type="match status" value="1"/>
</dbReference>
<organism evidence="5 6">
    <name type="scientific">Bifidobacterium canis</name>
    <dbReference type="NCBI Taxonomy" id="2610880"/>
    <lineage>
        <taxon>Bacteria</taxon>
        <taxon>Bacillati</taxon>
        <taxon>Actinomycetota</taxon>
        <taxon>Actinomycetes</taxon>
        <taxon>Bifidobacteriales</taxon>
        <taxon>Bifidobacteriaceae</taxon>
        <taxon>Bifidobacterium</taxon>
    </lineage>
</organism>
<comment type="similarity">
    <text evidence="3">Belongs to the acetyltransferase family. RimJ subfamily.</text>
</comment>
<keyword evidence="1 5" id="KW-0808">Transferase</keyword>
<dbReference type="GO" id="GO:0005737">
    <property type="term" value="C:cytoplasm"/>
    <property type="evidence" value="ECO:0007669"/>
    <property type="project" value="TreeGrafter"/>
</dbReference>
<dbReference type="EMBL" id="WNLP01000003">
    <property type="protein sequence ID" value="MUH59647.1"/>
    <property type="molecule type" value="Genomic_DNA"/>
</dbReference>
<dbReference type="PROSITE" id="PS51186">
    <property type="entry name" value="GNAT"/>
    <property type="match status" value="1"/>
</dbReference>
<dbReference type="InterPro" id="IPR000182">
    <property type="entry name" value="GNAT_dom"/>
</dbReference>
<feature type="domain" description="N-acetyltransferase" evidence="4">
    <location>
        <begin position="34"/>
        <end position="204"/>
    </location>
</feature>
<comment type="caution">
    <text evidence="5">The sequence shown here is derived from an EMBL/GenBank/DDBJ whole genome shotgun (WGS) entry which is preliminary data.</text>
</comment>
<accession>A0A7K1J4S5</accession>
<dbReference type="PANTHER" id="PTHR43792:SF8">
    <property type="entry name" value="[RIBOSOMAL PROTEIN US5]-ALANINE N-ACETYLTRANSFERASE"/>
    <property type="match status" value="1"/>
</dbReference>
<reference evidence="5 6" key="1">
    <citation type="submission" date="2019-09" db="EMBL/GenBank/DDBJ databases">
        <title>Bifidobacterium canis sp. nov., isolated from the digestive tract of German Shepherd dog puppy.</title>
        <authorList>
            <person name="Bunesova V."/>
        </authorList>
    </citation>
    <scope>NUCLEOTIDE SEQUENCE [LARGE SCALE GENOMIC DNA]</scope>
    <source>
        <strain evidence="5 6">GSD1FS</strain>
    </source>
</reference>
<name>A0A7K1J4S5_9BIFI</name>
<keyword evidence="6" id="KW-1185">Reference proteome</keyword>
<evidence type="ECO:0000313" key="6">
    <source>
        <dbReference type="Proteomes" id="UP000487882"/>
    </source>
</evidence>
<dbReference type="PANTHER" id="PTHR43792">
    <property type="entry name" value="GNAT FAMILY, PUTATIVE (AFU_ORTHOLOGUE AFUA_3G00765)-RELATED-RELATED"/>
    <property type="match status" value="1"/>
</dbReference>
<evidence type="ECO:0000256" key="3">
    <source>
        <dbReference type="ARBA" id="ARBA00038502"/>
    </source>
</evidence>
<evidence type="ECO:0000256" key="1">
    <source>
        <dbReference type="ARBA" id="ARBA00022679"/>
    </source>
</evidence>
<evidence type="ECO:0000259" key="4">
    <source>
        <dbReference type="PROSITE" id="PS51186"/>
    </source>
</evidence>
<dbReference type="Pfam" id="PF13302">
    <property type="entry name" value="Acetyltransf_3"/>
    <property type="match status" value="1"/>
</dbReference>
<dbReference type="GO" id="GO:0008999">
    <property type="term" value="F:protein-N-terminal-alanine acetyltransferase activity"/>
    <property type="evidence" value="ECO:0007669"/>
    <property type="project" value="TreeGrafter"/>
</dbReference>
<dbReference type="AlphaFoldDB" id="A0A7K1J4S5"/>
<evidence type="ECO:0000256" key="2">
    <source>
        <dbReference type="ARBA" id="ARBA00023315"/>
    </source>
</evidence>
<dbReference type="Gene3D" id="3.40.630.30">
    <property type="match status" value="1"/>
</dbReference>
<dbReference type="Proteomes" id="UP000487882">
    <property type="component" value="Unassembled WGS sequence"/>
</dbReference>
<evidence type="ECO:0000313" key="5">
    <source>
        <dbReference type="EMBL" id="MUH59647.1"/>
    </source>
</evidence>
<dbReference type="InterPro" id="IPR051531">
    <property type="entry name" value="N-acetyltransferase"/>
</dbReference>
<sequence length="232" mass="26607">MSVMQAIRRRLNRRTGNAYEAPVVLESPDGAPQLTLRTMNFDDQYEWDRLRANNERWLAPWESADPQGGEPMTFRGWIARQREEERKGTSIILVMEHGGELIGQISLGAIYEGPMRTGIVGYWVDERHAGNGFTPLAVAMLADWALLEPAGPLLHRLEIDIVPENERSRRVVQKVGATFEGVRRKYMYVRGEWRDHESYSLLAADAPHGFVNRLFSTRQVKVHTTCHKIFYS</sequence>
<protein>
    <submittedName>
        <fullName evidence="5">Acetyltransferase</fullName>
    </submittedName>
</protein>
<dbReference type="InterPro" id="IPR016181">
    <property type="entry name" value="Acyl_CoA_acyltransferase"/>
</dbReference>